<dbReference type="Gene3D" id="3.30.160.60">
    <property type="entry name" value="Classic Zinc Finger"/>
    <property type="match status" value="6"/>
</dbReference>
<organism evidence="4 5">
    <name type="scientific">Pseudolycoriella hygida</name>
    <dbReference type="NCBI Taxonomy" id="35572"/>
    <lineage>
        <taxon>Eukaryota</taxon>
        <taxon>Metazoa</taxon>
        <taxon>Ecdysozoa</taxon>
        <taxon>Arthropoda</taxon>
        <taxon>Hexapoda</taxon>
        <taxon>Insecta</taxon>
        <taxon>Pterygota</taxon>
        <taxon>Neoptera</taxon>
        <taxon>Endopterygota</taxon>
        <taxon>Diptera</taxon>
        <taxon>Nematocera</taxon>
        <taxon>Sciaroidea</taxon>
        <taxon>Sciaridae</taxon>
        <taxon>Pseudolycoriella</taxon>
    </lineage>
</organism>
<feature type="compositionally biased region" description="Basic residues" evidence="2">
    <location>
        <begin position="400"/>
        <end position="410"/>
    </location>
</feature>
<dbReference type="OrthoDB" id="6077919at2759"/>
<dbReference type="InterPro" id="IPR013087">
    <property type="entry name" value="Znf_C2H2_type"/>
</dbReference>
<evidence type="ECO:0000256" key="1">
    <source>
        <dbReference type="PROSITE-ProRule" id="PRU00042"/>
    </source>
</evidence>
<dbReference type="GO" id="GO:0005634">
    <property type="term" value="C:nucleus"/>
    <property type="evidence" value="ECO:0007669"/>
    <property type="project" value="TreeGrafter"/>
</dbReference>
<dbReference type="InterPro" id="IPR052795">
    <property type="entry name" value="RREB1"/>
</dbReference>
<dbReference type="AlphaFoldDB" id="A0A9Q0N5T9"/>
<evidence type="ECO:0000259" key="3">
    <source>
        <dbReference type="PROSITE" id="PS50157"/>
    </source>
</evidence>
<dbReference type="PROSITE" id="PS50157">
    <property type="entry name" value="ZINC_FINGER_C2H2_2"/>
    <property type="match status" value="5"/>
</dbReference>
<keyword evidence="1" id="KW-0862">Zinc</keyword>
<sequence length="832" mass="93926">MVKTKSKPLSVTTGQRSSKRKIIDDDGTSMKRRIKTIKTKNIVKKQLMRQQDLSIIKRGASETSDEDAKRNEFFAYLGLQQKSTLESASFDATDSEPNKTLNQSDASDFAHDEEEVQDAFTEEFRKMKIRGKFPCKLCMKVFRNLWALKVHNRVHLGAAGLGPYRCNICPFSIHDKSALTKHMRAHNGDKPFECSHRDCALTPKGKCIRRLRNRHGKTTRVEVKRTIIHHAPEDSSCEDPVKKMQIYNATYDNDDVVTKERHSPLANLKDIANAETTKIHVESLDQLTKPTIDQAKELQQRSSPASQDHVNVVKSPQIVSHNPQQQIASSTKSTNLIHNSGPVKMVKKNGVLMPKQKQRRYRTEQPFACEHEHCASRFTLNSSMVRHIKQQHPEYWAQRQRNRHSIRRRGSGSNNSGQNIIPSEHPPQLPSQSIGSNPLISISDQVESAILTQQLKSRNEKPSDHFLSLQSRNDFDNGNTIPPQPDVDEQSQLIIDEDSEPEDLSAAEKLRSIILEEAIRLKKSQPNPFGVKHFDLNIAASLISRDTTNKSQKEINGLKREDDNNIVSPTEDTIEKLNSIVNGSSREEGDLVSKLVDNAATNSMSSDIAVNEHSYEEGLVASGIAPGSNNFGTEDPNPTKKINKKKSACSVAPNRVSCPYCQRKFPWNSSLRRHIITHTGQKPFKCSHCLLLFTTRSNCVRHLHSKHSNVESASCLSVPIEDFPEPRKEPVKDERQIVAPVQLNIPLLKPVEHMENTGERPFQCNISTNKFTSKYSMQRHQKKHINTNAVGNGNSASDLSGEESIRQRLELIGFEVCWASYHHLTRQLGVEM</sequence>
<dbReference type="PROSITE" id="PS00028">
    <property type="entry name" value="ZINC_FINGER_C2H2_1"/>
    <property type="match status" value="5"/>
</dbReference>
<feature type="region of interest" description="Disordered" evidence="2">
    <location>
        <begin position="1"/>
        <end position="29"/>
    </location>
</feature>
<dbReference type="PANTHER" id="PTHR46451:SF1">
    <property type="entry name" value="RAS-RESPONSIVE ELEMENT-BINDING PROTEIN 1"/>
    <property type="match status" value="1"/>
</dbReference>
<feature type="domain" description="C2H2-type" evidence="3">
    <location>
        <begin position="684"/>
        <end position="712"/>
    </location>
</feature>
<keyword evidence="1" id="KW-0479">Metal-binding</keyword>
<feature type="region of interest" description="Disordered" evidence="2">
    <location>
        <begin position="88"/>
        <end position="109"/>
    </location>
</feature>
<feature type="domain" description="C2H2-type" evidence="3">
    <location>
        <begin position="367"/>
        <end position="392"/>
    </location>
</feature>
<keyword evidence="5" id="KW-1185">Reference proteome</keyword>
<feature type="domain" description="C2H2-type" evidence="3">
    <location>
        <begin position="133"/>
        <end position="160"/>
    </location>
</feature>
<feature type="compositionally biased region" description="Polar residues" evidence="2">
    <location>
        <begin position="468"/>
        <end position="481"/>
    </location>
</feature>
<gene>
    <name evidence="4" type="primary">Rreb1_1</name>
    <name evidence="4" type="ORF">Bhyg_09082</name>
</gene>
<dbReference type="PANTHER" id="PTHR46451">
    <property type="entry name" value="RAS-RESPONSIVE ELEMENT-BINDING PROTEIN 1"/>
    <property type="match status" value="1"/>
</dbReference>
<accession>A0A9Q0N5T9</accession>
<feature type="region of interest" description="Disordered" evidence="2">
    <location>
        <begin position="456"/>
        <end position="488"/>
    </location>
</feature>
<feature type="compositionally biased region" description="Low complexity" evidence="2">
    <location>
        <begin position="411"/>
        <end position="421"/>
    </location>
</feature>
<feature type="region of interest" description="Disordered" evidence="2">
    <location>
        <begin position="395"/>
        <end position="438"/>
    </location>
</feature>
<dbReference type="GO" id="GO:0008270">
    <property type="term" value="F:zinc ion binding"/>
    <property type="evidence" value="ECO:0007669"/>
    <property type="project" value="UniProtKB-KW"/>
</dbReference>
<dbReference type="EMBL" id="WJQU01000002">
    <property type="protein sequence ID" value="KAJ6644116.1"/>
    <property type="molecule type" value="Genomic_DNA"/>
</dbReference>
<dbReference type="SMART" id="SM00355">
    <property type="entry name" value="ZnF_C2H2"/>
    <property type="match status" value="6"/>
</dbReference>
<comment type="caution">
    <text evidence="4">The sequence shown here is derived from an EMBL/GenBank/DDBJ whole genome shotgun (WGS) entry which is preliminary data.</text>
</comment>
<evidence type="ECO:0000256" key="2">
    <source>
        <dbReference type="SAM" id="MobiDB-lite"/>
    </source>
</evidence>
<evidence type="ECO:0000313" key="5">
    <source>
        <dbReference type="Proteomes" id="UP001151699"/>
    </source>
</evidence>
<dbReference type="Proteomes" id="UP001151699">
    <property type="component" value="Chromosome B"/>
</dbReference>
<dbReference type="SUPFAM" id="SSF57667">
    <property type="entry name" value="beta-beta-alpha zinc fingers"/>
    <property type="match status" value="3"/>
</dbReference>
<name>A0A9Q0N5T9_9DIPT</name>
<dbReference type="Pfam" id="PF00096">
    <property type="entry name" value="zf-C2H2"/>
    <property type="match status" value="2"/>
</dbReference>
<proteinExistence type="predicted"/>
<dbReference type="GO" id="GO:0000978">
    <property type="term" value="F:RNA polymerase II cis-regulatory region sequence-specific DNA binding"/>
    <property type="evidence" value="ECO:0007669"/>
    <property type="project" value="TreeGrafter"/>
</dbReference>
<protein>
    <submittedName>
        <fullName evidence="4">Ras-responsive element-binding protein 1</fullName>
    </submittedName>
</protein>
<feature type="domain" description="C2H2-type" evidence="3">
    <location>
        <begin position="656"/>
        <end position="683"/>
    </location>
</feature>
<evidence type="ECO:0000313" key="4">
    <source>
        <dbReference type="EMBL" id="KAJ6644116.1"/>
    </source>
</evidence>
<dbReference type="InterPro" id="IPR036236">
    <property type="entry name" value="Znf_C2H2_sf"/>
</dbReference>
<feature type="compositionally biased region" description="Polar residues" evidence="2">
    <location>
        <begin position="7"/>
        <end position="16"/>
    </location>
</feature>
<feature type="domain" description="C2H2-type" evidence="3">
    <location>
        <begin position="164"/>
        <end position="191"/>
    </location>
</feature>
<reference evidence="4" key="1">
    <citation type="submission" date="2022-07" db="EMBL/GenBank/DDBJ databases">
        <authorList>
            <person name="Trinca V."/>
            <person name="Uliana J.V.C."/>
            <person name="Torres T.T."/>
            <person name="Ward R.J."/>
            <person name="Monesi N."/>
        </authorList>
    </citation>
    <scope>NUCLEOTIDE SEQUENCE</scope>
    <source>
        <strain evidence="4">HSMRA1968</strain>
        <tissue evidence="4">Whole embryos</tissue>
    </source>
</reference>
<keyword evidence="1" id="KW-0863">Zinc-finger</keyword>
<dbReference type="GO" id="GO:0001228">
    <property type="term" value="F:DNA-binding transcription activator activity, RNA polymerase II-specific"/>
    <property type="evidence" value="ECO:0007669"/>
    <property type="project" value="TreeGrafter"/>
</dbReference>